<proteinExistence type="predicted"/>
<protein>
    <submittedName>
        <fullName evidence="2">Uncharacterized protein</fullName>
    </submittedName>
</protein>
<dbReference type="AlphaFoldDB" id="A0A515CRH9"/>
<sequence length="202" mass="22491">MASVIQICNVALGRLGNSRVIASLTEKSKEAAACNLFYEDCRDAVLADFPWRFATKRVALADLGTPQPDWQYSYRYPTDCMRIVAIVSPDGQRFVTPDQRVPYEVGSDVNGTGRLIVTNLPKAWLRYVSKVTDPNMFDAEFRDALAWRLAAEISMQITGDANMGNRAEQKYQLTISSASTLSMNETQEPPAPWSEVSDLRAS</sequence>
<dbReference type="EMBL" id="CP033893">
    <property type="protein sequence ID" value="QDL30766.1"/>
    <property type="molecule type" value="Genomic_DNA"/>
</dbReference>
<dbReference type="RefSeq" id="WP_142814623.1">
    <property type="nucleotide sequence ID" value="NZ_CP033893.1"/>
</dbReference>
<dbReference type="Proteomes" id="UP000317572">
    <property type="component" value="Chromosome"/>
</dbReference>
<gene>
    <name evidence="2" type="ORF">EGO53_02710</name>
</gene>
<accession>A0A515CRH9</accession>
<evidence type="ECO:0000256" key="1">
    <source>
        <dbReference type="SAM" id="MobiDB-lite"/>
    </source>
</evidence>
<evidence type="ECO:0000313" key="3">
    <source>
        <dbReference type="Proteomes" id="UP000317572"/>
    </source>
</evidence>
<reference evidence="2 3" key="1">
    <citation type="submission" date="2018-11" db="EMBL/GenBank/DDBJ databases">
        <title>The first complete genome of Serratia liquefaciens isolated from metalophyte plant revel distinctness adaptive mechanisms in an extreme habitat.</title>
        <authorList>
            <person name="Caneschi W.L."/>
            <person name="Sanchez A.B."/>
            <person name="Felestrino E.B."/>
            <person name="Assis R.A.B."/>
            <person name="Lemes C.G.C."/>
            <person name="Cordeiro I.F."/>
            <person name="Fonseca N.P."/>
            <person name="Villa M."/>
            <person name="Vieira I.T."/>
            <person name="Moraes L.A."/>
            <person name="Kamino L.H.Y."/>
            <person name="do Carmo F."/>
            <person name="Garcia C.M."/>
            <person name="Almeida N.F."/>
            <person name="Silva R.S."/>
            <person name="Ferro J.A."/>
            <person name="Ferro M.I.T."/>
            <person name="Varani A.M."/>
            <person name="Ferreira R.M."/>
            <person name="dos Santos V.L."/>
            <person name="Silva U.C."/>
            <person name="Setubal J.C."/>
            <person name="Moreira L.M."/>
        </authorList>
    </citation>
    <scope>NUCLEOTIDE SEQUENCE [LARGE SCALE GENOMIC DNA]</scope>
    <source>
        <strain evidence="2 3">FG3</strain>
    </source>
</reference>
<evidence type="ECO:0000313" key="2">
    <source>
        <dbReference type="EMBL" id="QDL30766.1"/>
    </source>
</evidence>
<feature type="region of interest" description="Disordered" evidence="1">
    <location>
        <begin position="180"/>
        <end position="202"/>
    </location>
</feature>
<name>A0A515CRH9_SERLI</name>
<organism evidence="2 3">
    <name type="scientific">Serratia liquefaciens</name>
    <dbReference type="NCBI Taxonomy" id="614"/>
    <lineage>
        <taxon>Bacteria</taxon>
        <taxon>Pseudomonadati</taxon>
        <taxon>Pseudomonadota</taxon>
        <taxon>Gammaproteobacteria</taxon>
        <taxon>Enterobacterales</taxon>
        <taxon>Yersiniaceae</taxon>
        <taxon>Serratia</taxon>
    </lineage>
</organism>